<dbReference type="Gene3D" id="2.40.50.140">
    <property type="entry name" value="Nucleic acid-binding proteins"/>
    <property type="match status" value="1"/>
</dbReference>
<dbReference type="EMBL" id="JANFWR010000014">
    <property type="protein sequence ID" value="MCW0399804.1"/>
    <property type="molecule type" value="Genomic_DNA"/>
</dbReference>
<dbReference type="SUPFAM" id="SSF50249">
    <property type="entry name" value="Nucleic acid-binding proteins"/>
    <property type="match status" value="1"/>
</dbReference>
<dbReference type="InterPro" id="IPR012340">
    <property type="entry name" value="NA-bd_OB-fold"/>
</dbReference>
<dbReference type="Pfam" id="PF02303">
    <property type="entry name" value="Phage_DNA_bind"/>
    <property type="match status" value="1"/>
</dbReference>
<protein>
    <recommendedName>
        <fullName evidence="3">Single-stranded DNA-binding protein</fullName>
    </recommendedName>
</protein>
<evidence type="ECO:0000256" key="3">
    <source>
        <dbReference type="ARBA" id="ARBA00030596"/>
    </source>
</evidence>
<reference evidence="4 5" key="1">
    <citation type="submission" date="2022-06" db="EMBL/GenBank/DDBJ databases">
        <title>Dynamics of rice microbiomes reveals core vertical transmitted seed endophytes.</title>
        <authorList>
            <person name="Liao K."/>
            <person name="Zhang X."/>
        </authorList>
    </citation>
    <scope>NUCLEOTIDE SEQUENCE [LARGE SCALE GENOMIC DNA]</scope>
    <source>
        <strain evidence="4 5">YT10-10-1</strain>
    </source>
</reference>
<dbReference type="InterPro" id="IPR003512">
    <property type="entry name" value="Phage_M13_G5P_DNA-bd"/>
</dbReference>
<dbReference type="RefSeq" id="WP_267083469.1">
    <property type="nucleotide sequence ID" value="NZ_CP099530.1"/>
</dbReference>
<evidence type="ECO:0000256" key="2">
    <source>
        <dbReference type="ARBA" id="ARBA00023125"/>
    </source>
</evidence>
<keyword evidence="5" id="KW-1185">Reference proteome</keyword>
<name>A0ABT3DWB1_9XANT</name>
<accession>A0ABT3DWB1</accession>
<evidence type="ECO:0000313" key="5">
    <source>
        <dbReference type="Proteomes" id="UP001320843"/>
    </source>
</evidence>
<gene>
    <name evidence="4" type="ORF">NB700_002360</name>
</gene>
<organism evidence="4 5">
    <name type="scientific">Xanthomonas sacchari</name>
    <dbReference type="NCBI Taxonomy" id="56458"/>
    <lineage>
        <taxon>Bacteria</taxon>
        <taxon>Pseudomonadati</taxon>
        <taxon>Pseudomonadota</taxon>
        <taxon>Gammaproteobacteria</taxon>
        <taxon>Lysobacterales</taxon>
        <taxon>Lysobacteraceae</taxon>
        <taxon>Xanthomonas</taxon>
    </lineage>
</organism>
<keyword evidence="1" id="KW-0235">DNA replication</keyword>
<comment type="caution">
    <text evidence="4">The sequence shown here is derived from an EMBL/GenBank/DDBJ whole genome shotgun (WGS) entry which is preliminary data.</text>
</comment>
<dbReference type="Proteomes" id="UP001320843">
    <property type="component" value="Unassembled WGS sequence"/>
</dbReference>
<keyword evidence="2" id="KW-0238">DNA-binding</keyword>
<sequence length="104" mass="11223">MSIVRVKDDRIIERRVVIKGVPQIFREQRACVLLGGGYETTFNVGLGDGPVYQVGDYVIHPDSYGSGQYGDVTLKRIKLWPLAVALKETGAAAPQAVVAPAKAP</sequence>
<evidence type="ECO:0000256" key="1">
    <source>
        <dbReference type="ARBA" id="ARBA00022705"/>
    </source>
</evidence>
<proteinExistence type="predicted"/>
<evidence type="ECO:0000313" key="4">
    <source>
        <dbReference type="EMBL" id="MCW0399804.1"/>
    </source>
</evidence>